<evidence type="ECO:0000313" key="3">
    <source>
        <dbReference type="Proteomes" id="UP001153050"/>
    </source>
</evidence>
<accession>A0ABN8KD86</accession>
<reference evidence="2 3" key="1">
    <citation type="submission" date="2022-03" db="EMBL/GenBank/DDBJ databases">
        <authorList>
            <person name="Brunel B."/>
        </authorList>
    </citation>
    <scope>NUCLEOTIDE SEQUENCE [LARGE SCALE GENOMIC DNA]</scope>
    <source>
        <strain evidence="2">STM5069sample</strain>
    </source>
</reference>
<evidence type="ECO:0008006" key="4">
    <source>
        <dbReference type="Google" id="ProtNLM"/>
    </source>
</evidence>
<proteinExistence type="predicted"/>
<keyword evidence="3" id="KW-1185">Reference proteome</keyword>
<dbReference type="Proteomes" id="UP001153050">
    <property type="component" value="Unassembled WGS sequence"/>
</dbReference>
<feature type="transmembrane region" description="Helical" evidence="1">
    <location>
        <begin position="20"/>
        <end position="40"/>
    </location>
</feature>
<evidence type="ECO:0000313" key="2">
    <source>
        <dbReference type="EMBL" id="CAH2408194.1"/>
    </source>
</evidence>
<dbReference type="EMBL" id="CAKXZT010000164">
    <property type="protein sequence ID" value="CAH2408194.1"/>
    <property type="molecule type" value="Genomic_DNA"/>
</dbReference>
<comment type="caution">
    <text evidence="2">The sequence shown here is derived from an EMBL/GenBank/DDBJ whole genome shotgun (WGS) entry which is preliminary data.</text>
</comment>
<name>A0ABN8KD86_9HYPH</name>
<gene>
    <name evidence="2" type="ORF">MES5069_660005</name>
</gene>
<evidence type="ECO:0000256" key="1">
    <source>
        <dbReference type="SAM" id="Phobius"/>
    </source>
</evidence>
<sequence>MSVGSTSPRPDRHANASPKLWLAWSLLGLLGFIWGTNFLFMKMAVALVAPLEVAWLSSERFRSLPLPSCEDRWRGPTGACPPFRRDGAPRQCRAARRTSAMGALADVCGSDRERPVL</sequence>
<keyword evidence="1" id="KW-1133">Transmembrane helix</keyword>
<protein>
    <recommendedName>
        <fullName evidence="4">EamA domain-containing protein</fullName>
    </recommendedName>
</protein>
<organism evidence="2 3">
    <name type="scientific">Mesorhizobium escarrei</name>
    <dbReference type="NCBI Taxonomy" id="666018"/>
    <lineage>
        <taxon>Bacteria</taxon>
        <taxon>Pseudomonadati</taxon>
        <taxon>Pseudomonadota</taxon>
        <taxon>Alphaproteobacteria</taxon>
        <taxon>Hyphomicrobiales</taxon>
        <taxon>Phyllobacteriaceae</taxon>
        <taxon>Mesorhizobium</taxon>
    </lineage>
</organism>
<keyword evidence="1" id="KW-0472">Membrane</keyword>
<keyword evidence="1" id="KW-0812">Transmembrane</keyword>